<evidence type="ECO:0000313" key="3">
    <source>
        <dbReference type="Proteomes" id="UP000094580"/>
    </source>
</evidence>
<reference evidence="2 3" key="1">
    <citation type="submission" date="2016-07" db="EMBL/GenBank/DDBJ databases">
        <authorList>
            <person name="Townsley L."/>
            <person name="Shank E.A."/>
        </authorList>
    </citation>
    <scope>NUCLEOTIDE SEQUENCE [LARGE SCALE GENOMIC DNA]</scope>
    <source>
        <strain evidence="2 3">CH01</strain>
    </source>
</reference>
<dbReference type="EMBL" id="MDKC01000035">
    <property type="protein sequence ID" value="ODG90203.1"/>
    <property type="molecule type" value="Genomic_DNA"/>
</dbReference>
<accession>A0ABX2ZKH0</accession>
<organism evidence="2 3">
    <name type="scientific">Gottfriedia luciferensis</name>
    <dbReference type="NCBI Taxonomy" id="178774"/>
    <lineage>
        <taxon>Bacteria</taxon>
        <taxon>Bacillati</taxon>
        <taxon>Bacillota</taxon>
        <taxon>Bacilli</taxon>
        <taxon>Bacillales</taxon>
        <taxon>Bacillaceae</taxon>
        <taxon>Gottfriedia</taxon>
    </lineage>
</organism>
<protein>
    <submittedName>
        <fullName evidence="2">Uncharacterized protein</fullName>
    </submittedName>
</protein>
<name>A0ABX2ZKH0_9BACI</name>
<comment type="caution">
    <text evidence="2">The sequence shown here is derived from an EMBL/GenBank/DDBJ whole genome shotgun (WGS) entry which is preliminary data.</text>
</comment>
<feature type="compositionally biased region" description="Basic and acidic residues" evidence="1">
    <location>
        <begin position="1"/>
        <end position="15"/>
    </location>
</feature>
<feature type="region of interest" description="Disordered" evidence="1">
    <location>
        <begin position="1"/>
        <end position="65"/>
    </location>
</feature>
<evidence type="ECO:0000256" key="1">
    <source>
        <dbReference type="SAM" id="MobiDB-lite"/>
    </source>
</evidence>
<sequence>MSKDNQSRKTDDNHIHVATNSYLDTSENDDSNKINYDDGGSPYLDTSEDASSAANTRRGAPYLNT</sequence>
<keyword evidence="3" id="KW-1185">Reference proteome</keyword>
<gene>
    <name evidence="2" type="ORF">BED47_12790</name>
</gene>
<dbReference type="Proteomes" id="UP000094580">
    <property type="component" value="Unassembled WGS sequence"/>
</dbReference>
<evidence type="ECO:0000313" key="2">
    <source>
        <dbReference type="EMBL" id="ODG90203.1"/>
    </source>
</evidence>
<proteinExistence type="predicted"/>
<dbReference type="RefSeq" id="WP_069035087.1">
    <property type="nucleotide sequence ID" value="NZ_MDKC01000035.1"/>
</dbReference>